<evidence type="ECO:0000313" key="3">
    <source>
        <dbReference type="Proteomes" id="UP000182584"/>
    </source>
</evidence>
<dbReference type="InterPro" id="IPR029058">
    <property type="entry name" value="AB_hydrolase_fold"/>
</dbReference>
<proteinExistence type="predicted"/>
<dbReference type="GO" id="GO:0016787">
    <property type="term" value="F:hydrolase activity"/>
    <property type="evidence" value="ECO:0007669"/>
    <property type="project" value="UniProtKB-KW"/>
</dbReference>
<dbReference type="Pfam" id="PF12146">
    <property type="entry name" value="Hydrolase_4"/>
    <property type="match status" value="1"/>
</dbReference>
<dbReference type="RefSeq" id="WP_074755864.1">
    <property type="nucleotide sequence ID" value="NZ_FOGJ01000010.1"/>
</dbReference>
<dbReference type="eggNOG" id="COG2267">
    <property type="taxonomic scope" value="Bacteria"/>
</dbReference>
<dbReference type="Gene3D" id="3.40.50.1820">
    <property type="entry name" value="alpha/beta hydrolase"/>
    <property type="match status" value="1"/>
</dbReference>
<reference evidence="2 3" key="1">
    <citation type="submission" date="2016-10" db="EMBL/GenBank/DDBJ databases">
        <authorList>
            <person name="de Groot N.N."/>
        </authorList>
    </citation>
    <scope>NUCLEOTIDE SEQUENCE [LARGE SCALE GENOMIC DNA]</scope>
    <source>
        <strain evidence="2 3">AR40</strain>
    </source>
</reference>
<dbReference type="InterPro" id="IPR022742">
    <property type="entry name" value="Hydrolase_4"/>
</dbReference>
<sequence length="312" mass="35611">MGDAIKKESLFYQSADGIDKIHASIWTPEGEPRAILQIIHGMQEYIDRYDELARFFAGHGFVVCGEDHLGHGESVADGKSYGYFCKNDPEKVLPEDSHQLTLMMKERYKGLKYVVLGHSFGSFITREYLARFGSDVDVAIISGTAYQPASVAKSGLFVARFQKLFFGDRHIARSLDKISFGSYLSKIENPKTPSDWLSYNEESVAAYRSDPWCTFTFTINGFETMAKLLLLVGNKNRMQFIPHDLPILLSAGREDPVGNYGKGVEQLYNIYKDEIGLNVSLKLYDHMRHEIHNEPDRLKVYEDYLEFVNRFI</sequence>
<feature type="domain" description="Serine aminopeptidase S33" evidence="1">
    <location>
        <begin position="31"/>
        <end position="296"/>
    </location>
</feature>
<name>A0A1H9RRJ8_BUTFI</name>
<accession>A0A1H9RRJ8</accession>
<gene>
    <name evidence="2" type="ORF">SAMN04487884_11073</name>
</gene>
<organism evidence="2 3">
    <name type="scientific">Butyrivibrio fibrisolvens</name>
    <dbReference type="NCBI Taxonomy" id="831"/>
    <lineage>
        <taxon>Bacteria</taxon>
        <taxon>Bacillati</taxon>
        <taxon>Bacillota</taxon>
        <taxon>Clostridia</taxon>
        <taxon>Lachnospirales</taxon>
        <taxon>Lachnospiraceae</taxon>
        <taxon>Butyrivibrio</taxon>
    </lineage>
</organism>
<protein>
    <submittedName>
        <fullName evidence="2">Lysophospholipase, alpha-beta hydrolase superfamily</fullName>
    </submittedName>
</protein>
<dbReference type="AlphaFoldDB" id="A0A1H9RRJ8"/>
<dbReference type="EMBL" id="FOGJ01000010">
    <property type="protein sequence ID" value="SER75085.1"/>
    <property type="molecule type" value="Genomic_DNA"/>
</dbReference>
<dbReference type="OrthoDB" id="9806902at2"/>
<dbReference type="InterPro" id="IPR051044">
    <property type="entry name" value="MAG_DAG_Lipase"/>
</dbReference>
<dbReference type="PANTHER" id="PTHR11614">
    <property type="entry name" value="PHOSPHOLIPASE-RELATED"/>
    <property type="match status" value="1"/>
</dbReference>
<evidence type="ECO:0000259" key="1">
    <source>
        <dbReference type="Pfam" id="PF12146"/>
    </source>
</evidence>
<evidence type="ECO:0000313" key="2">
    <source>
        <dbReference type="EMBL" id="SER75085.1"/>
    </source>
</evidence>
<keyword evidence="2" id="KW-0378">Hydrolase</keyword>
<dbReference type="SUPFAM" id="SSF53474">
    <property type="entry name" value="alpha/beta-Hydrolases"/>
    <property type="match status" value="1"/>
</dbReference>
<dbReference type="Proteomes" id="UP000182584">
    <property type="component" value="Unassembled WGS sequence"/>
</dbReference>